<dbReference type="FunFam" id="2.70.98.10:FF:000020">
    <property type="entry name" value="Rhamnogalacturonate lyase A"/>
    <property type="match status" value="1"/>
</dbReference>
<keyword evidence="9" id="KW-0119">Carbohydrate metabolism</keyword>
<dbReference type="SMART" id="SM01007">
    <property type="entry name" value="Aldolase_II"/>
    <property type="match status" value="1"/>
</dbReference>
<dbReference type="InterPro" id="IPR008979">
    <property type="entry name" value="Galactose-bd-like_sf"/>
</dbReference>
<dbReference type="SUPFAM" id="SSF49452">
    <property type="entry name" value="Starch-binding domain-like"/>
    <property type="match status" value="1"/>
</dbReference>
<comment type="caution">
    <text evidence="13">The sequence shown here is derived from an EMBL/GenBank/DDBJ whole genome shotgun (WGS) entry which is preliminary data.</text>
</comment>
<comment type="catalytic activity">
    <reaction evidence="1">
        <text>Endotype eliminative cleavage of L-alpha-rhamnopyranosyl-(1-&gt;4)-alpha-D-galactopyranosyluronic acid bonds of rhamnogalacturonan I domains in ramified hairy regions of pectin leaving L-rhamnopyranose at the reducing end and 4-deoxy-4,5-unsaturated D-galactopyranosyluronic acid at the non-reducing end.</text>
        <dbReference type="EC" id="4.2.2.23"/>
    </reaction>
</comment>
<dbReference type="InterPro" id="IPR001303">
    <property type="entry name" value="Aldolase_II/adducin_N"/>
</dbReference>
<accession>A0A9W8YF84</accession>
<evidence type="ECO:0000313" key="13">
    <source>
        <dbReference type="EMBL" id="KAJ4374110.1"/>
    </source>
</evidence>
<dbReference type="Pfam" id="PF14683">
    <property type="entry name" value="CBM-like"/>
    <property type="match status" value="1"/>
</dbReference>
<evidence type="ECO:0000256" key="9">
    <source>
        <dbReference type="ARBA" id="ARBA00023277"/>
    </source>
</evidence>
<dbReference type="Pfam" id="PF09284">
    <property type="entry name" value="RhgB_N"/>
    <property type="match status" value="1"/>
</dbReference>
<evidence type="ECO:0000256" key="7">
    <source>
        <dbReference type="ARBA" id="ARBA00023157"/>
    </source>
</evidence>
<sequence>MSAGYFPKREKVGLEDLFKGLVTASHILHHNGIVDAYGHISVRSPDNAATFYMPCNMPPALVSSPDDLVEYHVESAEAVEKNAKPGYIERYIHSEIYKRFPAVNSVVHSHASDVLPYCVSGVPLKNSIHMAGFLGTNVPVWSASSSWSSSSKHDLLVRDETLGASLAASFKPATSAGFIYSKVRSALPSQLGGASSDPKLEPDHAVVLLQGHGFTTVAHGIEEAVYQAIYTKEAAKVQTTALTIQNAHTGYALEGKVDVEAGGKIKSGKAKTDGGELKYLSDRESHDAWESMSGTIARPWALWCREVEVNPLYKNECPTEVAFGVTKSGDNIVVDTGAANTLVFTVNAKSCDITSIKYRGEELQSSEKGSHISSGLGTATVTYTTVNSQYVKVTCTTSTLTHYLVAKSGDSNIYMATYTTAEPDIGELRFIARLLSSALPLEYPFGVVSTTVGSSSTVEGSDVFVVNGQTRSKFYSSERFIDDTTHCVYRDSDAIHACFLMNSYSYEASSGGPFHRDINTNNGGTYTSLTFYMNSGHVQTESFRQGLHGPYALAFSRSGVPTGGSSLDTTFFADLSITGYVAPSGRGTVTGTATGVDSSFQRVLHWYNSAAQYWAYADSSGKFTSPAMKPGTYTQVLYQGEFKVKAASVTVSAGKATTANIAADTESKTTIWKIGEWDGQPKGFRNADKQLRMHPTDSRMSSWGPLTYTVGSSSLDSVPMAIVKDNNPLTIKFSGTYTAAATLRVGTTLSFAGCRPSVVVNNYSPATPAAPTKIDSRGLTRGAYRGYGEVYNYAIPSGTLVSGSNTITISCASGSSGDGFLAPNVILDAIELYH</sequence>
<dbReference type="GO" id="GO:0045490">
    <property type="term" value="P:pectin catabolic process"/>
    <property type="evidence" value="ECO:0007669"/>
    <property type="project" value="TreeGrafter"/>
</dbReference>
<dbReference type="Gene3D" id="2.60.40.1120">
    <property type="entry name" value="Carboxypeptidase-like, regulatory domain"/>
    <property type="match status" value="1"/>
</dbReference>
<protein>
    <recommendedName>
        <fullName evidence="4">rhamnogalacturonan endolyase</fullName>
        <ecNumber evidence="4">4.2.2.23</ecNumber>
    </recommendedName>
</protein>
<comment type="subcellular location">
    <subcellularLocation>
        <location evidence="2">Secreted</location>
    </subcellularLocation>
</comment>
<dbReference type="Proteomes" id="UP001140560">
    <property type="component" value="Unassembled WGS sequence"/>
</dbReference>
<feature type="domain" description="Class II aldolase/adducin N-terminal" evidence="12">
    <location>
        <begin position="19"/>
        <end position="239"/>
    </location>
</feature>
<dbReference type="Pfam" id="PF00596">
    <property type="entry name" value="Aldolase_II"/>
    <property type="match status" value="1"/>
</dbReference>
<dbReference type="GO" id="GO:0030246">
    <property type="term" value="F:carbohydrate binding"/>
    <property type="evidence" value="ECO:0007669"/>
    <property type="project" value="InterPro"/>
</dbReference>
<evidence type="ECO:0000256" key="4">
    <source>
        <dbReference type="ARBA" id="ARBA00012437"/>
    </source>
</evidence>
<dbReference type="Gene3D" id="2.60.120.260">
    <property type="entry name" value="Galactose-binding domain-like"/>
    <property type="match status" value="1"/>
</dbReference>
<dbReference type="InterPro" id="IPR016590">
    <property type="entry name" value="Rhamnogalacturonase_B"/>
</dbReference>
<dbReference type="GO" id="GO:0071555">
    <property type="term" value="P:cell wall organization"/>
    <property type="evidence" value="ECO:0007669"/>
    <property type="project" value="UniProtKB-KW"/>
</dbReference>
<dbReference type="CDD" id="cd10317">
    <property type="entry name" value="RGL4_C"/>
    <property type="match status" value="1"/>
</dbReference>
<evidence type="ECO:0000256" key="6">
    <source>
        <dbReference type="ARBA" id="ARBA00022729"/>
    </source>
</evidence>
<keyword evidence="8 13" id="KW-0456">Lyase</keyword>
<dbReference type="SUPFAM" id="SSF49785">
    <property type="entry name" value="Galactose-binding domain-like"/>
    <property type="match status" value="1"/>
</dbReference>
<comment type="similarity">
    <text evidence="3">Belongs to the polysaccharide lyase 4 family.</text>
</comment>
<evidence type="ECO:0000256" key="8">
    <source>
        <dbReference type="ARBA" id="ARBA00023239"/>
    </source>
</evidence>
<evidence type="ECO:0000256" key="3">
    <source>
        <dbReference type="ARBA" id="ARBA00010418"/>
    </source>
</evidence>
<proteinExistence type="inferred from homology"/>
<evidence type="ECO:0000256" key="11">
    <source>
        <dbReference type="ARBA" id="ARBA00023326"/>
    </source>
</evidence>
<evidence type="ECO:0000256" key="10">
    <source>
        <dbReference type="ARBA" id="ARBA00023316"/>
    </source>
</evidence>
<dbReference type="Gene3D" id="2.70.98.10">
    <property type="match status" value="1"/>
</dbReference>
<dbReference type="OrthoDB" id="114708at2759"/>
<dbReference type="InterPro" id="IPR036409">
    <property type="entry name" value="Aldolase_II/adducin_N_sf"/>
</dbReference>
<dbReference type="InterPro" id="IPR013784">
    <property type="entry name" value="Carb-bd-like_fold"/>
</dbReference>
<dbReference type="FunFam" id="2.60.120.260:FF:000102">
    <property type="entry name" value="Rhamnogalacturonate lyase A"/>
    <property type="match status" value="1"/>
</dbReference>
<dbReference type="InterPro" id="IPR011013">
    <property type="entry name" value="Gal_mutarotase_sf_dom"/>
</dbReference>
<evidence type="ECO:0000259" key="12">
    <source>
        <dbReference type="SMART" id="SM01007"/>
    </source>
</evidence>
<dbReference type="SUPFAM" id="SSF53639">
    <property type="entry name" value="AraD/HMP-PK domain-like"/>
    <property type="match status" value="1"/>
</dbReference>
<evidence type="ECO:0000256" key="5">
    <source>
        <dbReference type="ARBA" id="ARBA00022525"/>
    </source>
</evidence>
<dbReference type="GO" id="GO:0102210">
    <property type="term" value="F:rhamnogalacturonan endolyase activity"/>
    <property type="evidence" value="ECO:0007669"/>
    <property type="project" value="UniProtKB-EC"/>
</dbReference>
<dbReference type="PANTHER" id="PTHR36574">
    <property type="entry name" value="RHAMNOGALACTURONATE LYASE-RELATED"/>
    <property type="match status" value="1"/>
</dbReference>
<dbReference type="EMBL" id="JAPEUY010000004">
    <property type="protein sequence ID" value="KAJ4374110.1"/>
    <property type="molecule type" value="Genomic_DNA"/>
</dbReference>
<evidence type="ECO:0000313" key="14">
    <source>
        <dbReference type="Proteomes" id="UP001140560"/>
    </source>
</evidence>
<dbReference type="FunFam" id="2.60.40.1120:FF:000017">
    <property type="entry name" value="Rhamnogalacturonate lyase A"/>
    <property type="match status" value="1"/>
</dbReference>
<dbReference type="Pfam" id="PF14686">
    <property type="entry name" value="fn3_3"/>
    <property type="match status" value="1"/>
</dbReference>
<keyword evidence="6" id="KW-0732">Signal</keyword>
<organism evidence="13 14">
    <name type="scientific">Neocucurbitaria cava</name>
    <dbReference type="NCBI Taxonomy" id="798079"/>
    <lineage>
        <taxon>Eukaryota</taxon>
        <taxon>Fungi</taxon>
        <taxon>Dikarya</taxon>
        <taxon>Ascomycota</taxon>
        <taxon>Pezizomycotina</taxon>
        <taxon>Dothideomycetes</taxon>
        <taxon>Pleosporomycetidae</taxon>
        <taxon>Pleosporales</taxon>
        <taxon>Pleosporineae</taxon>
        <taxon>Cucurbitariaceae</taxon>
        <taxon>Neocucurbitaria</taxon>
    </lineage>
</organism>
<dbReference type="EC" id="4.2.2.23" evidence="4"/>
<dbReference type="InterPro" id="IPR029413">
    <property type="entry name" value="RG-lyase_II"/>
</dbReference>
<keyword evidence="7" id="KW-1015">Disulfide bond</keyword>
<dbReference type="InterPro" id="IPR014718">
    <property type="entry name" value="GH-type_carb-bd"/>
</dbReference>
<dbReference type="InterPro" id="IPR015364">
    <property type="entry name" value="RhgB_N"/>
</dbReference>
<name>A0A9W8YF84_9PLEO</name>
<keyword evidence="5" id="KW-0964">Secreted</keyword>
<dbReference type="CDD" id="cd10320">
    <property type="entry name" value="RGL4_N"/>
    <property type="match status" value="1"/>
</dbReference>
<dbReference type="Gene3D" id="3.40.225.10">
    <property type="entry name" value="Class II aldolase/adducin N-terminal domain"/>
    <property type="match status" value="1"/>
</dbReference>
<keyword evidence="10" id="KW-0961">Cell wall biogenesis/degradation</keyword>
<dbReference type="SUPFAM" id="SSF74650">
    <property type="entry name" value="Galactose mutarotase-like"/>
    <property type="match status" value="1"/>
</dbReference>
<dbReference type="CDD" id="cd10316">
    <property type="entry name" value="RGL4_M"/>
    <property type="match status" value="1"/>
</dbReference>
<dbReference type="GO" id="GO:0005576">
    <property type="term" value="C:extracellular region"/>
    <property type="evidence" value="ECO:0007669"/>
    <property type="project" value="UniProtKB-SubCell"/>
</dbReference>
<reference evidence="13" key="1">
    <citation type="submission" date="2022-10" db="EMBL/GenBank/DDBJ databases">
        <title>Tapping the CABI collections for fungal endophytes: first genome assemblies for Collariella, Neodidymelliopsis, Ascochyta clinopodiicola, Didymella pomorum, Didymosphaeria variabile, Neocosmospora piperis and Neocucurbitaria cava.</title>
        <authorList>
            <person name="Hill R."/>
        </authorList>
    </citation>
    <scope>NUCLEOTIDE SEQUENCE</scope>
    <source>
        <strain evidence="13">IMI 356814</strain>
    </source>
</reference>
<keyword evidence="14" id="KW-1185">Reference proteome</keyword>
<dbReference type="InterPro" id="IPR029411">
    <property type="entry name" value="RG-lyase_III"/>
</dbReference>
<dbReference type="PANTHER" id="PTHR36574:SF1">
    <property type="entry name" value="RHAMNOGALACTURONATE LYASE-RELATED"/>
    <property type="match status" value="1"/>
</dbReference>
<evidence type="ECO:0000256" key="1">
    <source>
        <dbReference type="ARBA" id="ARBA00001324"/>
    </source>
</evidence>
<evidence type="ECO:0000256" key="2">
    <source>
        <dbReference type="ARBA" id="ARBA00004613"/>
    </source>
</evidence>
<gene>
    <name evidence="13" type="primary">ASD1</name>
    <name evidence="13" type="ORF">N0V83_002849</name>
</gene>
<dbReference type="AlphaFoldDB" id="A0A9W8YF84"/>
<keyword evidence="11" id="KW-0624">Polysaccharide degradation</keyword>